<feature type="region of interest" description="Disordered" evidence="1">
    <location>
        <begin position="422"/>
        <end position="446"/>
    </location>
</feature>
<feature type="region of interest" description="Disordered" evidence="1">
    <location>
        <begin position="538"/>
        <end position="680"/>
    </location>
</feature>
<evidence type="ECO:0000256" key="1">
    <source>
        <dbReference type="SAM" id="MobiDB-lite"/>
    </source>
</evidence>
<evidence type="ECO:0000313" key="4">
    <source>
        <dbReference type="Proteomes" id="UP001329825"/>
    </source>
</evidence>
<name>A0ABZ1CTK0_9TREE</name>
<feature type="compositionally biased region" description="Low complexity" evidence="1">
    <location>
        <begin position="562"/>
        <end position="584"/>
    </location>
</feature>
<reference evidence="3 4" key="1">
    <citation type="submission" date="2024-01" db="EMBL/GenBank/DDBJ databases">
        <title>Comparative genomics of Cryptococcus and Kwoniella reveals pathogenesis evolution and contrasting modes of karyotype evolution via chromosome fusion or intercentromeric recombination.</title>
        <authorList>
            <person name="Coelho M.A."/>
            <person name="David-Palma M."/>
            <person name="Shea T."/>
            <person name="Bowers K."/>
            <person name="McGinley-Smith S."/>
            <person name="Mohammad A.W."/>
            <person name="Gnirke A."/>
            <person name="Yurkov A.M."/>
            <person name="Nowrousian M."/>
            <person name="Sun S."/>
            <person name="Cuomo C.A."/>
            <person name="Heitman J."/>
        </authorList>
    </citation>
    <scope>NUCLEOTIDE SEQUENCE [LARGE SCALE GENOMIC DNA]</scope>
    <source>
        <strain evidence="3">CBS 11374</strain>
    </source>
</reference>
<keyword evidence="4" id="KW-1185">Reference proteome</keyword>
<feature type="transmembrane region" description="Helical" evidence="2">
    <location>
        <begin position="215"/>
        <end position="237"/>
    </location>
</feature>
<accession>A0ABZ1CTK0</accession>
<organism evidence="3 4">
    <name type="scientific">Kwoniella shivajii</name>
    <dbReference type="NCBI Taxonomy" id="564305"/>
    <lineage>
        <taxon>Eukaryota</taxon>
        <taxon>Fungi</taxon>
        <taxon>Dikarya</taxon>
        <taxon>Basidiomycota</taxon>
        <taxon>Agaricomycotina</taxon>
        <taxon>Tremellomycetes</taxon>
        <taxon>Tremellales</taxon>
        <taxon>Cryptococcaceae</taxon>
        <taxon>Kwoniella</taxon>
    </lineage>
</organism>
<dbReference type="Proteomes" id="UP001329825">
    <property type="component" value="Chromosome 2"/>
</dbReference>
<evidence type="ECO:0000256" key="2">
    <source>
        <dbReference type="SAM" id="Phobius"/>
    </source>
</evidence>
<sequence>MDASHLAHLLRRSRSRSFAAGPGHVNIEARAPNDSGLALEKKAVGEYGHVSSEASSATRTVGQAVGVTSTQRQAAQAATLGTTRSTVEAKETLTKTSAVSNSAKATLAPANSSKSTVASSSSTTPSTSSTPSSTSTSIPTSTSTSSSTTPSTSLKPSTTSTSTRTSTSSTPTTARTSTSTIPSTTSTIHSSALPSSTLTAAKTSSSSSGMSTGGIIGAVLGAIVGLVVIGSLAGWLYRKYTARSYSTKSPWSKIDDDITPFPPPHEKYSDQPADDIYGGAPASVIGSRRALALARDNAFNSDGSLRPDSEMFERGNNHAGFGAGAASYGAYPQLSPSYGYDAQGRPYNTQAGATHMTYGYENQYSPEGYYDMSPTDPRQLVGPNAQYAMPTPVPMGRPAAPNTAAEFALAEDFADEPLTPGLAYTADEPRTPTSQMASAPRMEGRSRVCMTPQAPRIMCPTESLIVHDTVPAPPLAPPPLAASSSTALASSHIPLPSFAPLSPLMSDFDFKRQSQPMRMYEDERSTQKRMFQEVATTAGIDEPTTPYSAGPSPDPQAGLNESTTSTTSSFSAPQGSTSTSSSRSMPRLPEMTLAPPEPYIHGQPLSPLDEVPTPLSTGDTLLNPFDLPLPSRSAPPYSASTSGATGFPSPAYPPPSPGGMSVPGSVTDSPRWAGHGTPKGRAVSVYEEEDAYGGI</sequence>
<feature type="compositionally biased region" description="Low complexity" evidence="1">
    <location>
        <begin position="112"/>
        <end position="210"/>
    </location>
</feature>
<dbReference type="RefSeq" id="XP_062789832.1">
    <property type="nucleotide sequence ID" value="XM_062933781.1"/>
</dbReference>
<evidence type="ECO:0000313" key="3">
    <source>
        <dbReference type="EMBL" id="WRT65092.1"/>
    </source>
</evidence>
<feature type="region of interest" description="Disordered" evidence="1">
    <location>
        <begin position="97"/>
        <end position="210"/>
    </location>
</feature>
<protein>
    <submittedName>
        <fullName evidence="3">Uncharacterized protein</fullName>
    </submittedName>
</protein>
<proteinExistence type="predicted"/>
<gene>
    <name evidence="3" type="ORF">IL334_002034</name>
</gene>
<keyword evidence="2" id="KW-1133">Transmembrane helix</keyword>
<dbReference type="GeneID" id="87954165"/>
<keyword evidence="2" id="KW-0812">Transmembrane</keyword>
<keyword evidence="2" id="KW-0472">Membrane</keyword>
<dbReference type="EMBL" id="CP141882">
    <property type="protein sequence ID" value="WRT65092.1"/>
    <property type="molecule type" value="Genomic_DNA"/>
</dbReference>